<reference evidence="1" key="1">
    <citation type="submission" date="2024-06" db="EMBL/GenBank/DDBJ databases">
        <title>Sequencing and assembly of the genome of Dyadobacter sp. strain 676, a symbiont of Cyamopsis tetragonoloba.</title>
        <authorList>
            <person name="Guro P."/>
            <person name="Sazanova A."/>
            <person name="Kuznetsova I."/>
            <person name="Belimov A."/>
            <person name="Safronova V."/>
        </authorList>
    </citation>
    <scope>NUCLEOTIDE SEQUENCE</scope>
    <source>
        <strain evidence="1">676</strain>
    </source>
</reference>
<evidence type="ECO:0000313" key="1">
    <source>
        <dbReference type="EMBL" id="XCH21962.1"/>
    </source>
</evidence>
<gene>
    <name evidence="1" type="ORF">ABV298_16490</name>
</gene>
<dbReference type="EMBL" id="CP159289">
    <property type="protein sequence ID" value="XCH21962.1"/>
    <property type="molecule type" value="Genomic_DNA"/>
</dbReference>
<dbReference type="AlphaFoldDB" id="A0AAU8FBR2"/>
<accession>A0AAU8FBR2</accession>
<proteinExistence type="predicted"/>
<organism evidence="1">
    <name type="scientific">Dyadobacter sp. 676</name>
    <dbReference type="NCBI Taxonomy" id="3088362"/>
    <lineage>
        <taxon>Bacteria</taxon>
        <taxon>Pseudomonadati</taxon>
        <taxon>Bacteroidota</taxon>
        <taxon>Cytophagia</taxon>
        <taxon>Cytophagales</taxon>
        <taxon>Spirosomataceae</taxon>
        <taxon>Dyadobacter</taxon>
    </lineage>
</organism>
<protein>
    <submittedName>
        <fullName evidence="1">Uncharacterized protein</fullName>
    </submittedName>
</protein>
<dbReference type="RefSeq" id="WP_353717296.1">
    <property type="nucleotide sequence ID" value="NZ_CP159289.1"/>
</dbReference>
<name>A0AAU8FBR2_9BACT</name>
<sequence length="41" mass="4351">MNGLGQNTAYTLGNGKSSVINYDYGIPKLFSTAGVQNLELT</sequence>